<dbReference type="EMBL" id="JAIZAY010000004">
    <property type="protein sequence ID" value="KAJ8042794.1"/>
    <property type="molecule type" value="Genomic_DNA"/>
</dbReference>
<proteinExistence type="inferred from homology"/>
<gene>
    <name evidence="13" type="ORF">HOLleu_09651</name>
</gene>
<keyword evidence="4" id="KW-0812">Transmembrane</keyword>
<dbReference type="Pfam" id="PF02046">
    <property type="entry name" value="COX6A"/>
    <property type="match status" value="1"/>
</dbReference>
<evidence type="ECO:0000256" key="2">
    <source>
        <dbReference type="ARBA" id="ARBA00004673"/>
    </source>
</evidence>
<dbReference type="InterPro" id="IPR001349">
    <property type="entry name" value="Cyt_c_oxidase_su6a"/>
</dbReference>
<dbReference type="FunFam" id="4.10.95.10:FF:000001">
    <property type="entry name" value="Cytochrome c oxidase subunit 6A, mitochondrial"/>
    <property type="match status" value="1"/>
</dbReference>
<evidence type="ECO:0000256" key="1">
    <source>
        <dbReference type="ARBA" id="ARBA00004434"/>
    </source>
</evidence>
<keyword evidence="6" id="KW-0809">Transit peptide</keyword>
<reference evidence="13" key="1">
    <citation type="submission" date="2021-10" db="EMBL/GenBank/DDBJ databases">
        <title>Tropical sea cucumber genome reveals ecological adaptation and Cuvierian tubules defense mechanism.</title>
        <authorList>
            <person name="Chen T."/>
        </authorList>
    </citation>
    <scope>NUCLEOTIDE SEQUENCE</scope>
    <source>
        <strain evidence="13">Nanhai2018</strain>
        <tissue evidence="13">Muscle</tissue>
    </source>
</reference>
<dbReference type="GO" id="GO:0016491">
    <property type="term" value="F:oxidoreductase activity"/>
    <property type="evidence" value="ECO:0007669"/>
    <property type="project" value="UniProtKB-KW"/>
</dbReference>
<dbReference type="GO" id="GO:0006123">
    <property type="term" value="P:mitochondrial electron transport, cytochrome c to oxygen"/>
    <property type="evidence" value="ECO:0007669"/>
    <property type="project" value="TreeGrafter"/>
</dbReference>
<evidence type="ECO:0000256" key="6">
    <source>
        <dbReference type="ARBA" id="ARBA00022946"/>
    </source>
</evidence>
<dbReference type="GO" id="GO:0030234">
    <property type="term" value="F:enzyme regulator activity"/>
    <property type="evidence" value="ECO:0007669"/>
    <property type="project" value="TreeGrafter"/>
</dbReference>
<dbReference type="Proteomes" id="UP001152320">
    <property type="component" value="Chromosome 4"/>
</dbReference>
<organism evidence="13 14">
    <name type="scientific">Holothuria leucospilota</name>
    <name type="common">Black long sea cucumber</name>
    <name type="synonym">Mertensiothuria leucospilota</name>
    <dbReference type="NCBI Taxonomy" id="206669"/>
    <lineage>
        <taxon>Eukaryota</taxon>
        <taxon>Metazoa</taxon>
        <taxon>Echinodermata</taxon>
        <taxon>Eleutherozoa</taxon>
        <taxon>Echinozoa</taxon>
        <taxon>Holothuroidea</taxon>
        <taxon>Aspidochirotacea</taxon>
        <taxon>Aspidochirotida</taxon>
        <taxon>Holothuriidae</taxon>
        <taxon>Holothuria</taxon>
    </lineage>
</organism>
<evidence type="ECO:0000256" key="9">
    <source>
        <dbReference type="ARBA" id="ARBA00023128"/>
    </source>
</evidence>
<dbReference type="InterPro" id="IPR018507">
    <property type="entry name" value="Cyt_c_oxidase_su6a_CS"/>
</dbReference>
<dbReference type="GO" id="GO:0005743">
    <property type="term" value="C:mitochondrial inner membrane"/>
    <property type="evidence" value="ECO:0007669"/>
    <property type="project" value="UniProtKB-SubCell"/>
</dbReference>
<keyword evidence="10 12" id="KW-0472">Membrane</keyword>
<evidence type="ECO:0000313" key="13">
    <source>
        <dbReference type="EMBL" id="KAJ8042794.1"/>
    </source>
</evidence>
<dbReference type="PANTHER" id="PTHR11504">
    <property type="entry name" value="CYTOCHROME C OXIDASE POLYPEPTIDE VIA"/>
    <property type="match status" value="1"/>
</dbReference>
<dbReference type="SUPFAM" id="SSF81411">
    <property type="entry name" value="Mitochondrial cytochrome c oxidase subunit VIa"/>
    <property type="match status" value="1"/>
</dbReference>
<comment type="similarity">
    <text evidence="3 11">Belongs to the cytochrome c oxidase subunit 6A family.</text>
</comment>
<dbReference type="AlphaFoldDB" id="A0A9Q1HE15"/>
<dbReference type="PROSITE" id="PS01329">
    <property type="entry name" value="COX6A"/>
    <property type="match status" value="1"/>
</dbReference>
<evidence type="ECO:0000256" key="11">
    <source>
        <dbReference type="RuleBase" id="RU004396"/>
    </source>
</evidence>
<evidence type="ECO:0000256" key="5">
    <source>
        <dbReference type="ARBA" id="ARBA00022792"/>
    </source>
</evidence>
<dbReference type="PANTHER" id="PTHR11504:SF0">
    <property type="entry name" value="CYTOCHROME C OXIDASE SUBUNIT"/>
    <property type="match status" value="1"/>
</dbReference>
<evidence type="ECO:0000256" key="12">
    <source>
        <dbReference type="RuleBase" id="RU004397"/>
    </source>
</evidence>
<keyword evidence="7" id="KW-1133">Transmembrane helix</keyword>
<evidence type="ECO:0000256" key="10">
    <source>
        <dbReference type="ARBA" id="ARBA00023136"/>
    </source>
</evidence>
<evidence type="ECO:0000256" key="3">
    <source>
        <dbReference type="ARBA" id="ARBA00005553"/>
    </source>
</evidence>
<keyword evidence="9 12" id="KW-0496">Mitochondrion</keyword>
<dbReference type="Gene3D" id="4.10.95.10">
    <property type="entry name" value="Cytochrome c oxidase, subunit VIa"/>
    <property type="match status" value="1"/>
</dbReference>
<keyword evidence="14" id="KW-1185">Reference proteome</keyword>
<evidence type="ECO:0000256" key="4">
    <source>
        <dbReference type="ARBA" id="ARBA00022692"/>
    </source>
</evidence>
<comment type="caution">
    <text evidence="13">The sequence shown here is derived from an EMBL/GenBank/DDBJ whole genome shotgun (WGS) entry which is preliminary data.</text>
</comment>
<evidence type="ECO:0000256" key="8">
    <source>
        <dbReference type="ARBA" id="ARBA00023002"/>
    </source>
</evidence>
<dbReference type="InterPro" id="IPR036418">
    <property type="entry name" value="Cyt_c_oxidase_su6a_sf"/>
</dbReference>
<accession>A0A9Q1HE15</accession>
<keyword evidence="8" id="KW-0560">Oxidoreductase</keyword>
<protein>
    <recommendedName>
        <fullName evidence="12">Cytochrome c oxidase subunit</fullName>
    </recommendedName>
    <alternativeName>
        <fullName evidence="12">Cytochrome c oxidase polypeptide VIa</fullName>
    </alternativeName>
</protein>
<evidence type="ECO:0000313" key="14">
    <source>
        <dbReference type="Proteomes" id="UP001152320"/>
    </source>
</evidence>
<comment type="subcellular location">
    <subcellularLocation>
        <location evidence="1">Mitochondrion inner membrane</location>
        <topology evidence="1">Single-pass membrane protein</topology>
    </subcellularLocation>
</comment>
<comment type="pathway">
    <text evidence="2">Energy metabolism; oxidative phosphorylation.</text>
</comment>
<dbReference type="OrthoDB" id="5947505at2759"/>
<keyword evidence="5 12" id="KW-0999">Mitochondrion inner membrane</keyword>
<sequence length="120" mass="13186">MAMLRTAIRRFSTAPLRLSAASGEQVGLAAGSADHGSAKTWKILTIIGVVPGVTFCMINAYKGEMEHKAHHHQPEFVPYTHLRIRTKQFPWGDGNKSLFHNAETNALPEGYEETGHGHGH</sequence>
<name>A0A9Q1HE15_HOLLE</name>
<evidence type="ECO:0000256" key="7">
    <source>
        <dbReference type="ARBA" id="ARBA00022989"/>
    </source>
</evidence>